<feature type="domain" description="Transcriptional regulator-like" evidence="2">
    <location>
        <begin position="9"/>
        <end position="57"/>
    </location>
</feature>
<dbReference type="PATRIC" id="fig|339670.21.peg.2963"/>
<sequence>MADSSAAHWYPTAAYLYALHLDGPALAWEYLRRNLDYRRDWLRRRRRPEVAHAWGLRLLEDPALDARDAHPTWFPDHDAVVQLYPDADPPPDAYAFDFWRVPGRKQLVHDGKRLVLVSHWPGCCLRLALAPGLEDGMAYLYATRACATPCARYRTFAAELDALALATAAAPAAAARSRPTPAALLELHTLQALDATLTGASLREVAEGLFGADAVAADWHKDSALRARVRRLVRRGDALMRAGYRRLAQLPSFPCTSGDKRGDVSHPLQVVP</sequence>
<reference evidence="4" key="1">
    <citation type="submission" date="2009-01" db="EMBL/GenBank/DDBJ databases">
        <title>Complete sequence of Chromosome 1 of Burkholderia cepacia AMMD.</title>
        <authorList>
            <consortium name="US DOE Joint Genome Institute"/>
            <person name="Copeland A."/>
            <person name="Lucas S."/>
            <person name="Lapidus A."/>
            <person name="Barry K."/>
            <person name="Detter J.C."/>
            <person name="Glavina del Rio T."/>
            <person name="Hammon N."/>
            <person name="Israni S."/>
            <person name="Pitluck S."/>
            <person name="Bruce D."/>
            <person name="Chain P."/>
            <person name="Malfatti S."/>
            <person name="Shin M."/>
            <person name="Vergez L."/>
            <person name="Schmutz J."/>
            <person name="Larimer F."/>
            <person name="Land M."/>
            <person name="Hauser L."/>
            <person name="Kyrpides N."/>
            <person name="Kim E."/>
            <person name="Parke J."/>
            <person name="Coenye T."/>
            <person name="Konstantinidis K."/>
            <person name="Ramette A."/>
            <person name="Tiedje J."/>
            <person name="Richardson P."/>
        </authorList>
    </citation>
    <scope>NUCLEOTIDE SEQUENCE [LARGE SCALE GENOMIC DNA]</scope>
    <source>
        <strain evidence="4">AMMD</strain>
    </source>
</reference>
<evidence type="ECO:0000259" key="2">
    <source>
        <dbReference type="Pfam" id="PF20109"/>
    </source>
</evidence>
<evidence type="ECO:0000259" key="3">
    <source>
        <dbReference type="Pfam" id="PF22791"/>
    </source>
</evidence>
<evidence type="ECO:0000313" key="4">
    <source>
        <dbReference type="EMBL" id="ABI87539.1"/>
    </source>
</evidence>
<dbReference type="Pfam" id="PF20109">
    <property type="entry name" value="Trans_reg_dom"/>
    <property type="match status" value="1"/>
</dbReference>
<organism evidence="4 5">
    <name type="scientific">Burkholderia ambifaria (strain ATCC BAA-244 / DSM 16087 / CCUG 44356 / LMG 19182 / AMMD)</name>
    <name type="common">Burkholderia cepacia (strain AMMD)</name>
    <dbReference type="NCBI Taxonomy" id="339670"/>
    <lineage>
        <taxon>Bacteria</taxon>
        <taxon>Pseudomonadati</taxon>
        <taxon>Pseudomonadota</taxon>
        <taxon>Betaproteobacteria</taxon>
        <taxon>Burkholderiales</taxon>
        <taxon>Burkholderiaceae</taxon>
        <taxon>Burkholderia</taxon>
        <taxon>Burkholderia cepacia complex</taxon>
    </lineage>
</organism>
<feature type="domain" description="DUF7011" evidence="3">
    <location>
        <begin position="78"/>
        <end position="125"/>
    </location>
</feature>
<evidence type="ECO:0008006" key="6">
    <source>
        <dbReference type="Google" id="ProtNLM"/>
    </source>
</evidence>
<proteinExistence type="predicted"/>
<dbReference type="EMBL" id="CP000440">
    <property type="protein sequence ID" value="ABI87539.1"/>
    <property type="molecule type" value="Genomic_DNA"/>
</dbReference>
<name>Q0BE84_BURCM</name>
<dbReference type="KEGG" id="bam:Bamb_1983"/>
<dbReference type="Pfam" id="PF22791">
    <property type="entry name" value="DUF7011"/>
    <property type="match status" value="1"/>
</dbReference>
<dbReference type="RefSeq" id="WP_011657224.1">
    <property type="nucleotide sequence ID" value="NC_008390.1"/>
</dbReference>
<evidence type="ECO:0000313" key="5">
    <source>
        <dbReference type="Proteomes" id="UP000000662"/>
    </source>
</evidence>
<dbReference type="GeneID" id="93085817"/>
<protein>
    <recommendedName>
        <fullName evidence="6">DUF2285 domain-containing protein</fullName>
    </recommendedName>
</protein>
<keyword evidence="5" id="KW-1185">Reference proteome</keyword>
<dbReference type="AlphaFoldDB" id="Q0BE84"/>
<evidence type="ECO:0000259" key="1">
    <source>
        <dbReference type="Pfam" id="PF10074"/>
    </source>
</evidence>
<dbReference type="eggNOG" id="COG5419">
    <property type="taxonomic scope" value="Bacteria"/>
</dbReference>
<dbReference type="InterPro" id="IPR053895">
    <property type="entry name" value="DUF7011"/>
</dbReference>
<dbReference type="Pfam" id="PF10074">
    <property type="entry name" value="RovC_DNA-bd"/>
    <property type="match status" value="1"/>
</dbReference>
<dbReference type="InterPro" id="IPR018754">
    <property type="entry name" value="RovC-like_DNA-bd"/>
</dbReference>
<feature type="domain" description="T6SS Transcription factor RovC-like DNA binding" evidence="1">
    <location>
        <begin position="151"/>
        <end position="249"/>
    </location>
</feature>
<dbReference type="InterPro" id="IPR045465">
    <property type="entry name" value="Trans_reg_dom"/>
</dbReference>
<accession>Q0BE84</accession>
<gene>
    <name evidence="4" type="ordered locus">Bamb_1983</name>
</gene>
<dbReference type="Proteomes" id="UP000000662">
    <property type="component" value="Chromosome 1"/>
</dbReference>